<evidence type="ECO:0000256" key="3">
    <source>
        <dbReference type="ARBA" id="ARBA00022643"/>
    </source>
</evidence>
<dbReference type="InterPro" id="IPR001155">
    <property type="entry name" value="OxRdtase_FMN_N"/>
</dbReference>
<dbReference type="Gene3D" id="3.20.20.70">
    <property type="entry name" value="Aldolase class I"/>
    <property type="match status" value="1"/>
</dbReference>
<dbReference type="InterPro" id="IPR044152">
    <property type="entry name" value="YqjM-like"/>
</dbReference>
<evidence type="ECO:0000313" key="8">
    <source>
        <dbReference type="Proteomes" id="UP000015455"/>
    </source>
</evidence>
<reference evidence="7 8" key="1">
    <citation type="submission" date="2013-06" db="EMBL/GenBank/DDBJ databases">
        <title>Draft genome sequence of Thauera terpenica.</title>
        <authorList>
            <person name="Liu B."/>
            <person name="Frostegard A.H."/>
            <person name="Shapleigh J.P."/>
        </authorList>
    </citation>
    <scope>NUCLEOTIDE SEQUENCE [LARGE SCALE GENOMIC DNA]</scope>
    <source>
        <strain evidence="7 8">58Eu</strain>
    </source>
</reference>
<dbReference type="Proteomes" id="UP000015455">
    <property type="component" value="Unassembled WGS sequence"/>
</dbReference>
<dbReference type="PANTHER" id="PTHR43303">
    <property type="entry name" value="NADPH DEHYDROGENASE C23G7.10C-RELATED"/>
    <property type="match status" value="1"/>
</dbReference>
<dbReference type="RefSeq" id="WP_021248676.1">
    <property type="nucleotide sequence ID" value="NZ_ATJV01000047.1"/>
</dbReference>
<dbReference type="GO" id="GO:0050661">
    <property type="term" value="F:NADP binding"/>
    <property type="evidence" value="ECO:0007669"/>
    <property type="project" value="InterPro"/>
</dbReference>
<accession>T0ATS8</accession>
<keyword evidence="3" id="KW-0288">FMN</keyword>
<evidence type="ECO:0000256" key="4">
    <source>
        <dbReference type="ARBA" id="ARBA00022857"/>
    </source>
</evidence>
<keyword evidence="4" id="KW-0521">NADP</keyword>
<proteinExistence type="predicted"/>
<evidence type="ECO:0000313" key="7">
    <source>
        <dbReference type="EMBL" id="EPZ16244.1"/>
    </source>
</evidence>
<keyword evidence="8" id="KW-1185">Reference proteome</keyword>
<dbReference type="STRING" id="1348657.M622_13530"/>
<dbReference type="Pfam" id="PF00724">
    <property type="entry name" value="Oxidored_FMN"/>
    <property type="match status" value="1"/>
</dbReference>
<dbReference type="GO" id="GO:0010181">
    <property type="term" value="F:FMN binding"/>
    <property type="evidence" value="ECO:0007669"/>
    <property type="project" value="InterPro"/>
</dbReference>
<protein>
    <recommendedName>
        <fullName evidence="6">NADH:flavin oxidoreductase/NADH oxidase N-terminal domain-containing protein</fullName>
    </recommendedName>
</protein>
<dbReference type="EMBL" id="ATJV01000047">
    <property type="protein sequence ID" value="EPZ16244.1"/>
    <property type="molecule type" value="Genomic_DNA"/>
</dbReference>
<dbReference type="PATRIC" id="fig|1348657.5.peg.1244"/>
<sequence length="370" mass="39266">MSALFTPLKIGPMSITNRVFVSPMCQYSASEGCPGDWHLQHYGALAVGGAGALTIEATAVLPEGRVTTGCLGLYSDEQQAELAELIGYIRRLSPIRLGIQLNHAGRKGACLPPWDGGDGLREGGWPIKAPSAIPFGAGRAVPEQMDEAGMTTVEVAFADSARRALAVGLDYLELHLAHGYLLGSFLSPLANRRSDHFGGTLNNRMRFPLAAVAAVRAAWPADRALGVRINAHDWDSGGMSFAETLKVCVALRDVGVDFVCVSAGAVAKGVRIPAAPGYLLEFARRTRAATGLVTRAVGMLHQPRMAEQAVARGDADCVAIARAMLLDPRWAMKAAYALGADDLFARQFALASPDRWCGGRAVVDALDNLF</sequence>
<evidence type="ECO:0000256" key="5">
    <source>
        <dbReference type="ARBA" id="ARBA00023002"/>
    </source>
</evidence>
<dbReference type="AlphaFoldDB" id="T0ATS8"/>
<dbReference type="GO" id="GO:0003959">
    <property type="term" value="F:NADPH dehydrogenase activity"/>
    <property type="evidence" value="ECO:0007669"/>
    <property type="project" value="InterPro"/>
</dbReference>
<comment type="cofactor">
    <cofactor evidence="1">
        <name>FMN</name>
        <dbReference type="ChEBI" id="CHEBI:58210"/>
    </cofactor>
</comment>
<keyword evidence="5" id="KW-0560">Oxidoreductase</keyword>
<dbReference type="eggNOG" id="COG1902">
    <property type="taxonomic scope" value="Bacteria"/>
</dbReference>
<evidence type="ECO:0000256" key="1">
    <source>
        <dbReference type="ARBA" id="ARBA00001917"/>
    </source>
</evidence>
<dbReference type="InterPro" id="IPR013785">
    <property type="entry name" value="Aldolase_TIM"/>
</dbReference>
<comment type="caution">
    <text evidence="7">The sequence shown here is derived from an EMBL/GenBank/DDBJ whole genome shotgun (WGS) entry which is preliminary data.</text>
</comment>
<name>T0ATS8_9RHOO</name>
<evidence type="ECO:0000256" key="2">
    <source>
        <dbReference type="ARBA" id="ARBA00022630"/>
    </source>
</evidence>
<dbReference type="SUPFAM" id="SSF51395">
    <property type="entry name" value="FMN-linked oxidoreductases"/>
    <property type="match status" value="1"/>
</dbReference>
<keyword evidence="2" id="KW-0285">Flavoprotein</keyword>
<evidence type="ECO:0000259" key="6">
    <source>
        <dbReference type="Pfam" id="PF00724"/>
    </source>
</evidence>
<dbReference type="PANTHER" id="PTHR43303:SF4">
    <property type="entry name" value="NADPH DEHYDROGENASE C23G7.10C-RELATED"/>
    <property type="match status" value="1"/>
</dbReference>
<feature type="domain" description="NADH:flavin oxidoreductase/NADH oxidase N-terminal" evidence="6">
    <location>
        <begin position="4"/>
        <end position="338"/>
    </location>
</feature>
<gene>
    <name evidence="7" type="ORF">M622_13530</name>
</gene>
<dbReference type="OrthoDB" id="8985337at2"/>
<organism evidence="7 8">
    <name type="scientific">Thauera terpenica 58Eu</name>
    <dbReference type="NCBI Taxonomy" id="1348657"/>
    <lineage>
        <taxon>Bacteria</taxon>
        <taxon>Pseudomonadati</taxon>
        <taxon>Pseudomonadota</taxon>
        <taxon>Betaproteobacteria</taxon>
        <taxon>Rhodocyclales</taxon>
        <taxon>Zoogloeaceae</taxon>
        <taxon>Thauera</taxon>
    </lineage>
</organism>